<evidence type="ECO:0000256" key="8">
    <source>
        <dbReference type="RuleBase" id="RU361233"/>
    </source>
</evidence>
<dbReference type="InterPro" id="IPR006459">
    <property type="entry name" value="CASP/CASPL"/>
</dbReference>
<dbReference type="OrthoDB" id="1926504at2759"/>
<feature type="transmembrane region" description="Helical" evidence="8">
    <location>
        <begin position="165"/>
        <end position="186"/>
    </location>
</feature>
<dbReference type="Gramene" id="arahy.Tifrunner.gnm2.ann2.Ah10g344900.1">
    <property type="protein sequence ID" value="arahy.Tifrunner.gnm2.ann2.Ah10g344900.1-CDS"/>
    <property type="gene ID" value="arahy.Tifrunner.gnm2.ann2.Ah10g344900"/>
</dbReference>
<comment type="caution">
    <text evidence="10">The sequence shown here is derived from an EMBL/GenBank/DDBJ whole genome shotgun (WGS) entry which is preliminary data.</text>
</comment>
<keyword evidence="6 8" id="KW-1133">Transmembrane helix</keyword>
<dbReference type="NCBIfam" id="TIGR01569">
    <property type="entry name" value="A_tha_TIGR01569"/>
    <property type="match status" value="1"/>
</dbReference>
<gene>
    <name evidence="10" type="ORF">Ahy_A10g047589</name>
</gene>
<feature type="transmembrane region" description="Helical" evidence="8">
    <location>
        <begin position="30"/>
        <end position="48"/>
    </location>
</feature>
<feature type="domain" description="Casparian strip membrane protein" evidence="9">
    <location>
        <begin position="26"/>
        <end position="173"/>
    </location>
</feature>
<comment type="similarity">
    <text evidence="2 8">Belongs to the Casparian strip membrane proteins (CASP) family.</text>
</comment>
<evidence type="ECO:0000256" key="4">
    <source>
        <dbReference type="ARBA" id="ARBA00022475"/>
    </source>
</evidence>
<keyword evidence="5 8" id="KW-0812">Transmembrane</keyword>
<comment type="subunit">
    <text evidence="3 8">Homodimer and heterodimers.</text>
</comment>
<dbReference type="EMBL" id="SDMP01000010">
    <property type="protein sequence ID" value="RYR33045.1"/>
    <property type="molecule type" value="Genomic_DNA"/>
</dbReference>
<dbReference type="PANTHER" id="PTHR36488">
    <property type="entry name" value="CASP-LIKE PROTEIN 1U1"/>
    <property type="match status" value="1"/>
</dbReference>
<dbReference type="InterPro" id="IPR044173">
    <property type="entry name" value="CASPL"/>
</dbReference>
<evidence type="ECO:0000256" key="1">
    <source>
        <dbReference type="ARBA" id="ARBA00004651"/>
    </source>
</evidence>
<dbReference type="AlphaFoldDB" id="A0A445B2X5"/>
<accession>A0A445B2X5</accession>
<evidence type="ECO:0000256" key="7">
    <source>
        <dbReference type="ARBA" id="ARBA00023136"/>
    </source>
</evidence>
<dbReference type="Proteomes" id="UP000289738">
    <property type="component" value="Chromosome A10"/>
</dbReference>
<protein>
    <recommendedName>
        <fullName evidence="8">CASP-like protein</fullName>
    </recommendedName>
</protein>
<evidence type="ECO:0000256" key="2">
    <source>
        <dbReference type="ARBA" id="ARBA00007651"/>
    </source>
</evidence>
<feature type="transmembrane region" description="Helical" evidence="8">
    <location>
        <begin position="109"/>
        <end position="137"/>
    </location>
</feature>
<evidence type="ECO:0000313" key="11">
    <source>
        <dbReference type="Proteomes" id="UP000289738"/>
    </source>
</evidence>
<keyword evidence="11" id="KW-1185">Reference proteome</keyword>
<keyword evidence="4 8" id="KW-1003">Cell membrane</keyword>
<organism evidence="10 11">
    <name type="scientific">Arachis hypogaea</name>
    <name type="common">Peanut</name>
    <dbReference type="NCBI Taxonomy" id="3818"/>
    <lineage>
        <taxon>Eukaryota</taxon>
        <taxon>Viridiplantae</taxon>
        <taxon>Streptophyta</taxon>
        <taxon>Embryophyta</taxon>
        <taxon>Tracheophyta</taxon>
        <taxon>Spermatophyta</taxon>
        <taxon>Magnoliopsida</taxon>
        <taxon>eudicotyledons</taxon>
        <taxon>Gunneridae</taxon>
        <taxon>Pentapetalae</taxon>
        <taxon>rosids</taxon>
        <taxon>fabids</taxon>
        <taxon>Fabales</taxon>
        <taxon>Fabaceae</taxon>
        <taxon>Papilionoideae</taxon>
        <taxon>50 kb inversion clade</taxon>
        <taxon>dalbergioids sensu lato</taxon>
        <taxon>Dalbergieae</taxon>
        <taxon>Pterocarpus clade</taxon>
        <taxon>Arachis</taxon>
    </lineage>
</organism>
<dbReference type="InterPro" id="IPR006702">
    <property type="entry name" value="CASP_dom"/>
</dbReference>
<name>A0A445B2X5_ARAHY</name>
<evidence type="ECO:0000256" key="5">
    <source>
        <dbReference type="ARBA" id="ARBA00022692"/>
    </source>
</evidence>
<feature type="transmembrane region" description="Helical" evidence="8">
    <location>
        <begin position="74"/>
        <end position="97"/>
    </location>
</feature>
<evidence type="ECO:0000259" key="9">
    <source>
        <dbReference type="Pfam" id="PF04535"/>
    </source>
</evidence>
<comment type="subcellular location">
    <subcellularLocation>
        <location evidence="1 8">Cell membrane</location>
        <topology evidence="1 8">Multi-pass membrane protein</topology>
    </subcellularLocation>
</comment>
<evidence type="ECO:0000256" key="3">
    <source>
        <dbReference type="ARBA" id="ARBA00011489"/>
    </source>
</evidence>
<dbReference type="Pfam" id="PF04535">
    <property type="entry name" value="CASP_dom"/>
    <property type="match status" value="1"/>
</dbReference>
<keyword evidence="7 8" id="KW-0472">Membrane</keyword>
<evidence type="ECO:0000313" key="10">
    <source>
        <dbReference type="EMBL" id="RYR33045.1"/>
    </source>
</evidence>
<reference evidence="10 11" key="1">
    <citation type="submission" date="2019-01" db="EMBL/GenBank/DDBJ databases">
        <title>Sequencing of cultivated peanut Arachis hypogaea provides insights into genome evolution and oil improvement.</title>
        <authorList>
            <person name="Chen X."/>
        </authorList>
    </citation>
    <scope>NUCLEOTIDE SEQUENCE [LARGE SCALE GENOMIC DNA]</scope>
    <source>
        <strain evidence="11">cv. Fuhuasheng</strain>
        <tissue evidence="10">Leaves</tissue>
    </source>
</reference>
<dbReference type="STRING" id="3818.A0A445B2X5"/>
<dbReference type="SMR" id="A0A445B2X5"/>
<proteinExistence type="inferred from homology"/>
<sequence>MASTTSTEPVIKSSSAPIPLAALDYSKIDVILRFLLFGASVSAVASIVSSDQTELVLFQGVPVPNPAKFKYSPALIYFVSAFSVSGLYGLFTTIVSISVIQKPRYKLKFLLHLLLCDALILGIVASATGTAGGIAYLGLKGNSHVGWIKVCNVYDKFCRHLAGSIATALFGSIVDVLLIWLSAYTLHTHVPK</sequence>
<dbReference type="GO" id="GO:0005886">
    <property type="term" value="C:plasma membrane"/>
    <property type="evidence" value="ECO:0007669"/>
    <property type="project" value="UniProtKB-SubCell"/>
</dbReference>
<evidence type="ECO:0000256" key="6">
    <source>
        <dbReference type="ARBA" id="ARBA00022989"/>
    </source>
</evidence>
<dbReference type="PANTHER" id="PTHR36488:SF8">
    <property type="entry name" value="CASP-LIKE PROTEIN 1U1"/>
    <property type="match status" value="1"/>
</dbReference>